<dbReference type="EMBL" id="MVGC01000249">
    <property type="protein sequence ID" value="RJE21144.1"/>
    <property type="molecule type" value="Genomic_DNA"/>
</dbReference>
<organism evidence="4 5">
    <name type="scientific">Aspergillus sclerotialis</name>
    <dbReference type="NCBI Taxonomy" id="2070753"/>
    <lineage>
        <taxon>Eukaryota</taxon>
        <taxon>Fungi</taxon>
        <taxon>Dikarya</taxon>
        <taxon>Ascomycota</taxon>
        <taxon>Pezizomycotina</taxon>
        <taxon>Eurotiomycetes</taxon>
        <taxon>Eurotiomycetidae</taxon>
        <taxon>Eurotiales</taxon>
        <taxon>Aspergillaceae</taxon>
        <taxon>Aspergillus</taxon>
        <taxon>Aspergillus subgen. Polypaecilum</taxon>
    </lineage>
</organism>
<keyword evidence="5" id="KW-1185">Reference proteome</keyword>
<proteinExistence type="inferred from homology"/>
<comment type="similarity">
    <text evidence="1">Belongs to the short-chain dehydrogenases/reductases (SDR) family.</text>
</comment>
<evidence type="ECO:0000256" key="3">
    <source>
        <dbReference type="ARBA" id="ARBA00023002"/>
    </source>
</evidence>
<sequence>MTGFFTYRNFSLHDTPPLDGRVALITASAGNRIVAHSRDSEITAQLLRYGIEKVFVVARNKNKYMDSKEEWRRRAHITLGKNDSRVEFIKCDLTDILSVQGAARQVKLKTERLHIVICNAGQAVSSQYHRSPQNVESVFAANCLGHHILVILLLSLLRETVRTTSSEARVVVASSSMHQLCRKLDLDLLTLPTNPKPALYDGIWRYGRSKLGDILFTKELSRRLLQAGDTSSKRIYVNAFFPGNIVTEQWNAWNAFLGKLIGSMLRKVFSVIGQSVQDGAATAVYLAASKEVKERDIRGQYFVPIAKPKTASAIANDMELARDLWNWIDAKATETLGSNWQHETDEDRLDKSPRAM</sequence>
<dbReference type="InterPro" id="IPR002347">
    <property type="entry name" value="SDR_fam"/>
</dbReference>
<dbReference type="GO" id="GO:0016491">
    <property type="term" value="F:oxidoreductase activity"/>
    <property type="evidence" value="ECO:0007669"/>
    <property type="project" value="UniProtKB-KW"/>
</dbReference>
<evidence type="ECO:0000313" key="4">
    <source>
        <dbReference type="EMBL" id="RJE21144.1"/>
    </source>
</evidence>
<dbReference type="OrthoDB" id="191139at2759"/>
<accession>A0A3A2ZP30</accession>
<name>A0A3A2ZP30_9EURO</name>
<dbReference type="SUPFAM" id="SSF51735">
    <property type="entry name" value="NAD(P)-binding Rossmann-fold domains"/>
    <property type="match status" value="1"/>
</dbReference>
<reference evidence="5" key="1">
    <citation type="submission" date="2017-02" db="EMBL/GenBank/DDBJ databases">
        <authorList>
            <person name="Tafer H."/>
            <person name="Lopandic K."/>
        </authorList>
    </citation>
    <scope>NUCLEOTIDE SEQUENCE [LARGE SCALE GENOMIC DNA]</scope>
    <source>
        <strain evidence="5">CBS 366.77</strain>
    </source>
</reference>
<evidence type="ECO:0000313" key="5">
    <source>
        <dbReference type="Proteomes" id="UP000266188"/>
    </source>
</evidence>
<keyword evidence="2" id="KW-0521">NADP</keyword>
<protein>
    <submittedName>
        <fullName evidence="4">Short chain dehydrogenase reductase</fullName>
    </submittedName>
</protein>
<keyword evidence="3" id="KW-0560">Oxidoreductase</keyword>
<dbReference type="InterPro" id="IPR036291">
    <property type="entry name" value="NAD(P)-bd_dom_sf"/>
</dbReference>
<dbReference type="PANTHER" id="PTHR24320">
    <property type="entry name" value="RETINOL DEHYDROGENASE"/>
    <property type="match status" value="1"/>
</dbReference>
<dbReference type="Gene3D" id="3.40.50.720">
    <property type="entry name" value="NAD(P)-binding Rossmann-like Domain"/>
    <property type="match status" value="1"/>
</dbReference>
<evidence type="ECO:0000256" key="2">
    <source>
        <dbReference type="ARBA" id="ARBA00022857"/>
    </source>
</evidence>
<dbReference type="Pfam" id="PF00106">
    <property type="entry name" value="adh_short"/>
    <property type="match status" value="1"/>
</dbReference>
<gene>
    <name evidence="4" type="ORF">PHISCL_06519</name>
</gene>
<dbReference type="STRING" id="2070753.A0A3A2ZP30"/>
<comment type="caution">
    <text evidence="4">The sequence shown here is derived from an EMBL/GenBank/DDBJ whole genome shotgun (WGS) entry which is preliminary data.</text>
</comment>
<evidence type="ECO:0000256" key="1">
    <source>
        <dbReference type="ARBA" id="ARBA00006484"/>
    </source>
</evidence>
<dbReference type="Proteomes" id="UP000266188">
    <property type="component" value="Unassembled WGS sequence"/>
</dbReference>
<dbReference type="AlphaFoldDB" id="A0A3A2ZP30"/>
<dbReference type="PANTHER" id="PTHR24320:SF154">
    <property type="entry name" value="OXIDOREDUCTASE, SHORT-CHAIN DEHYDROGENASE_REDUCTASE FAMILY (AFU_ORTHOLOGUE AFUA_2G04560)"/>
    <property type="match status" value="1"/>
</dbReference>